<accession>A0ABS4U096</accession>
<dbReference type="Pfam" id="PF11949">
    <property type="entry name" value="DUF3466"/>
    <property type="match status" value="1"/>
</dbReference>
<proteinExistence type="predicted"/>
<reference evidence="2 3" key="1">
    <citation type="submission" date="2021-03" db="EMBL/GenBank/DDBJ databases">
        <title>Sequencing the genomes of 1000 actinobacteria strains.</title>
        <authorList>
            <person name="Klenk H.-P."/>
        </authorList>
    </citation>
    <scope>NUCLEOTIDE SEQUENCE [LARGE SCALE GENOMIC DNA]</scope>
    <source>
        <strain evidence="2 3">DSM 46670</strain>
    </source>
</reference>
<protein>
    <submittedName>
        <fullName evidence="2">Membrane protein</fullName>
    </submittedName>
</protein>
<feature type="chain" id="PRO_5046543855" evidence="1">
    <location>
        <begin position="25"/>
        <end position="345"/>
    </location>
</feature>
<evidence type="ECO:0000313" key="3">
    <source>
        <dbReference type="Proteomes" id="UP001519332"/>
    </source>
</evidence>
<comment type="caution">
    <text evidence="2">The sequence shown here is derived from an EMBL/GenBank/DDBJ whole genome shotgun (WGS) entry which is preliminary data.</text>
</comment>
<evidence type="ECO:0000313" key="2">
    <source>
        <dbReference type="EMBL" id="MBP2330075.1"/>
    </source>
</evidence>
<gene>
    <name evidence="2" type="ORF">JOF56_010460</name>
</gene>
<feature type="signal peptide" evidence="1">
    <location>
        <begin position="1"/>
        <end position="24"/>
    </location>
</feature>
<name>A0ABS4U096_9PSEU</name>
<evidence type="ECO:0000256" key="1">
    <source>
        <dbReference type="SAM" id="SignalP"/>
    </source>
</evidence>
<sequence length="345" mass="36004">MLKRVAMLAGTAALLVGMAAPAAAVPVITELPMLPGSTQASAFDINEAGQSVGYSGDYAGNVHGVRWNADGSKTDLLPVPGDQNARALGINNAGVAVGASGSKAIRWNADGTIAILASVPGYDEALAFDINDAGAVVGNVYKLFSGQDLAVRWNPRRYLPYPHKASDVIRPAAEKLLPLRDDAYSWANDINEDGVVVGRSISAQYQDHAVKWGKDGVAVALPAVPGAFSSEARGINKQGVIVGYAQMDSTIATRVAVRWNLDGTVTNLGTLPGRPYGDAYNVNDNGLIVGRSEGANGYIPVQWTPNGSISELGMLPQDNDGQARASNTKGVIVGESGGIHSVRWN</sequence>
<dbReference type="Proteomes" id="UP001519332">
    <property type="component" value="Unassembled WGS sequence"/>
</dbReference>
<keyword evidence="3" id="KW-1185">Reference proteome</keyword>
<dbReference type="EMBL" id="JAGINW010000001">
    <property type="protein sequence ID" value="MBP2330075.1"/>
    <property type="molecule type" value="Genomic_DNA"/>
</dbReference>
<dbReference type="InterPro" id="IPR022562">
    <property type="entry name" value="DUF3466"/>
</dbReference>
<organism evidence="2 3">
    <name type="scientific">Kibdelosporangium banguiense</name>
    <dbReference type="NCBI Taxonomy" id="1365924"/>
    <lineage>
        <taxon>Bacteria</taxon>
        <taxon>Bacillati</taxon>
        <taxon>Actinomycetota</taxon>
        <taxon>Actinomycetes</taxon>
        <taxon>Pseudonocardiales</taxon>
        <taxon>Pseudonocardiaceae</taxon>
        <taxon>Kibdelosporangium</taxon>
    </lineage>
</organism>
<dbReference type="RefSeq" id="WP_209646747.1">
    <property type="nucleotide sequence ID" value="NZ_JAGINW010000001.1"/>
</dbReference>
<keyword evidence="1" id="KW-0732">Signal</keyword>